<dbReference type="EMBL" id="ALQA01000003">
    <property type="protein sequence ID" value="EJZ12322.1"/>
    <property type="molecule type" value="Genomic_DNA"/>
</dbReference>
<dbReference type="SMART" id="SM00421">
    <property type="entry name" value="HTH_LUXR"/>
    <property type="match status" value="1"/>
</dbReference>
<dbReference type="GO" id="GO:0005737">
    <property type="term" value="C:cytoplasm"/>
    <property type="evidence" value="ECO:0007669"/>
    <property type="project" value="TreeGrafter"/>
</dbReference>
<dbReference type="InterPro" id="IPR016032">
    <property type="entry name" value="Sig_transdc_resp-reg_C-effctor"/>
</dbReference>
<dbReference type="InterPro" id="IPR003593">
    <property type="entry name" value="AAA+_ATPase"/>
</dbReference>
<name>K0UYV3_MYCVA</name>
<dbReference type="GO" id="GO:0003677">
    <property type="term" value="F:DNA binding"/>
    <property type="evidence" value="ECO:0007669"/>
    <property type="project" value="InterPro"/>
</dbReference>
<dbReference type="InterPro" id="IPR041664">
    <property type="entry name" value="AAA_16"/>
</dbReference>
<dbReference type="InterPro" id="IPR011990">
    <property type="entry name" value="TPR-like_helical_dom_sf"/>
</dbReference>
<dbReference type="PANTHER" id="PTHR16305:SF35">
    <property type="entry name" value="TRANSCRIPTIONAL ACTIVATOR DOMAIN"/>
    <property type="match status" value="1"/>
</dbReference>
<proteinExistence type="predicted"/>
<keyword evidence="5" id="KW-1185">Reference proteome</keyword>
<dbReference type="InterPro" id="IPR000792">
    <property type="entry name" value="Tscrpt_reg_LuxR_C"/>
</dbReference>
<dbReference type="PROSITE" id="PS50043">
    <property type="entry name" value="HTH_LUXR_2"/>
    <property type="match status" value="1"/>
</dbReference>
<dbReference type="PRINTS" id="PR00038">
    <property type="entry name" value="HTHLUXR"/>
</dbReference>
<dbReference type="SUPFAM" id="SSF52540">
    <property type="entry name" value="P-loop containing nucleoside triphosphate hydrolases"/>
    <property type="match status" value="1"/>
</dbReference>
<dbReference type="GO" id="GO:0004016">
    <property type="term" value="F:adenylate cyclase activity"/>
    <property type="evidence" value="ECO:0007669"/>
    <property type="project" value="TreeGrafter"/>
</dbReference>
<feature type="domain" description="HTH luxR-type" evidence="3">
    <location>
        <begin position="848"/>
        <end position="913"/>
    </location>
</feature>
<keyword evidence="1" id="KW-0547">Nucleotide-binding</keyword>
<accession>K0UYV3</accession>
<sequence length="920" mass="98237">MTRIVLRGRGEAMSRALTALRHTNRTGQGAVLVISGEPGIGKSALLREIAEQAARAGFRVGGGKADEGDQIASGAPLLVALRSGPQPLFSGEAFESLAALYDKPLWLIDRVGALLEELAEHSPVLISVDDVQWADRLTRFALRALAARLSGSPVVWVVAGRRGVGRALEDIVDGADDVTHLTRIALGPLSAVDLAELAADRLNHRPSARLLALLDETGGNPFWAVQVIEGLTRRAGRQQEATDLYAELGLRVRDRLRQLTGGAAALVQLAAVWGRPLSAADAATILGDTSEAQIAALAREAEDHGLLAGDGHEVYFPHDLFRAAVYADITSEDRRSLHRACALHLVGGGGSVLSAAGHFRASAVRGDREAILALDQAARDSESLPDQAAEIAAHAFALTSEGHPLWFLTGEHTVGALLRAQREGEALTLVNRLRARAVEPEIVAGLELLACRALWCAGDCVEMERRATAALTLGDVSQALRARLASAQALAASRRQAGADVEVMARRALGEAKRLGDIEAQRLAVVASIEAARNEGRHRLALERFTELRQVSDDAYLAEEIRTLQHLDRFDEAEAMLAKIRDAADDVDRQLPSMLYAQMWQDLSLAQFDAAEAGARTLLRLADETGNHAYRLNARTVLAAVSVHRGETGRAAELLDPAGDTGRTRRQRSPRLRLMQGWLKAATGDHDGALTLLVPLLDAAGEFRDPWPWSPPWMRILAGIGLSAGDPVFAARAARIAELAAQRNPGVASLQGAAAQVRGLLDGDVGTVAGAVQVLRDSPRPMLLADALRDLGSLQLVQARPEDGVRALTEAAEIYRRVGAVSGSRSVAGLLRRHGVSDVRITSAVSRPSTGWAALTPTEMRVVALIGAGHTNRSAASELGVSPNTVNTHLRSVFRKLDVRSRVQLTIALREQPGLAERLG</sequence>
<dbReference type="InterPro" id="IPR027417">
    <property type="entry name" value="P-loop_NTPase"/>
</dbReference>
<dbReference type="Pfam" id="PF00196">
    <property type="entry name" value="GerE"/>
    <property type="match status" value="1"/>
</dbReference>
<dbReference type="SUPFAM" id="SSF46894">
    <property type="entry name" value="C-terminal effector domain of the bipartite response regulators"/>
    <property type="match status" value="1"/>
</dbReference>
<dbReference type="SMART" id="SM00382">
    <property type="entry name" value="AAA"/>
    <property type="match status" value="1"/>
</dbReference>
<evidence type="ECO:0000259" key="3">
    <source>
        <dbReference type="PROSITE" id="PS50043"/>
    </source>
</evidence>
<evidence type="ECO:0000256" key="2">
    <source>
        <dbReference type="ARBA" id="ARBA00022840"/>
    </source>
</evidence>
<dbReference type="GO" id="GO:0005524">
    <property type="term" value="F:ATP binding"/>
    <property type="evidence" value="ECO:0007669"/>
    <property type="project" value="UniProtKB-KW"/>
</dbReference>
<dbReference type="Gene3D" id="3.40.50.300">
    <property type="entry name" value="P-loop containing nucleotide triphosphate hydrolases"/>
    <property type="match status" value="1"/>
</dbReference>
<evidence type="ECO:0000256" key="1">
    <source>
        <dbReference type="ARBA" id="ARBA00022741"/>
    </source>
</evidence>
<organism evidence="4 5">
    <name type="scientific">Mycolicibacterium vaccae ATCC 25954</name>
    <dbReference type="NCBI Taxonomy" id="1194972"/>
    <lineage>
        <taxon>Bacteria</taxon>
        <taxon>Bacillati</taxon>
        <taxon>Actinomycetota</taxon>
        <taxon>Actinomycetes</taxon>
        <taxon>Mycobacteriales</taxon>
        <taxon>Mycobacteriaceae</taxon>
        <taxon>Mycolicibacterium</taxon>
    </lineage>
</organism>
<dbReference type="HOGENOM" id="CLU_006850_2_1_11"/>
<gene>
    <name evidence="4" type="ORF">MVAC_01919</name>
</gene>
<dbReference type="AlphaFoldDB" id="K0UYV3"/>
<protein>
    <submittedName>
        <fullName evidence="4">Regulatory protein LuxR</fullName>
    </submittedName>
</protein>
<dbReference type="RefSeq" id="WP_003928849.1">
    <property type="nucleotide sequence ID" value="NZ_JH814684.1"/>
</dbReference>
<dbReference type="Proteomes" id="UP000006072">
    <property type="component" value="Unassembled WGS sequence"/>
</dbReference>
<evidence type="ECO:0000313" key="4">
    <source>
        <dbReference type="EMBL" id="EJZ12322.1"/>
    </source>
</evidence>
<comment type="caution">
    <text evidence="4">The sequence shown here is derived from an EMBL/GenBank/DDBJ whole genome shotgun (WGS) entry which is preliminary data.</text>
</comment>
<dbReference type="eggNOG" id="COG2197">
    <property type="taxonomic scope" value="Bacteria"/>
</dbReference>
<dbReference type="CDD" id="cd06170">
    <property type="entry name" value="LuxR_C_like"/>
    <property type="match status" value="1"/>
</dbReference>
<dbReference type="GO" id="GO:0006355">
    <property type="term" value="P:regulation of DNA-templated transcription"/>
    <property type="evidence" value="ECO:0007669"/>
    <property type="project" value="InterPro"/>
</dbReference>
<dbReference type="PATRIC" id="fig|1194972.3.peg.391"/>
<dbReference type="Pfam" id="PF13191">
    <property type="entry name" value="AAA_16"/>
    <property type="match status" value="1"/>
</dbReference>
<dbReference type="Gene3D" id="1.10.10.10">
    <property type="entry name" value="Winged helix-like DNA-binding domain superfamily/Winged helix DNA-binding domain"/>
    <property type="match status" value="1"/>
</dbReference>
<dbReference type="InterPro" id="IPR036388">
    <property type="entry name" value="WH-like_DNA-bd_sf"/>
</dbReference>
<dbReference type="PANTHER" id="PTHR16305">
    <property type="entry name" value="TESTICULAR SOLUBLE ADENYLYL CYCLASE"/>
    <property type="match status" value="1"/>
</dbReference>
<keyword evidence="2" id="KW-0067">ATP-binding</keyword>
<dbReference type="SUPFAM" id="SSF48452">
    <property type="entry name" value="TPR-like"/>
    <property type="match status" value="1"/>
</dbReference>
<evidence type="ECO:0000313" key="5">
    <source>
        <dbReference type="Proteomes" id="UP000006072"/>
    </source>
</evidence>
<dbReference type="eggNOG" id="COG3899">
    <property type="taxonomic scope" value="Bacteria"/>
</dbReference>
<reference evidence="4 5" key="1">
    <citation type="journal article" date="2012" name="J. Bacteriol.">
        <title>Complete Genome Sequence of Mycobacterium vaccae Type Strain ATCC 25954.</title>
        <authorList>
            <person name="Ho Y.S."/>
            <person name="Adroub S.A."/>
            <person name="Abadi M."/>
            <person name="Al Alwan B."/>
            <person name="Alkhateeb R."/>
            <person name="Gao G."/>
            <person name="Ragab A."/>
            <person name="Ali S."/>
            <person name="van Soolingen D."/>
            <person name="Bitter W."/>
            <person name="Pain A."/>
            <person name="Abdallah A.M."/>
        </authorList>
    </citation>
    <scope>NUCLEOTIDE SEQUENCE [LARGE SCALE GENOMIC DNA]</scope>
    <source>
        <strain evidence="4 5">ATCC 25954</strain>
    </source>
</reference>